<keyword evidence="3" id="KW-1185">Reference proteome</keyword>
<dbReference type="SMART" id="SM00460">
    <property type="entry name" value="TGc"/>
    <property type="match status" value="1"/>
</dbReference>
<dbReference type="Proteomes" id="UP001467690">
    <property type="component" value="Unassembled WGS sequence"/>
</dbReference>
<feature type="domain" description="Transglutaminase-like" evidence="1">
    <location>
        <begin position="177"/>
        <end position="247"/>
    </location>
</feature>
<dbReference type="InterPro" id="IPR038765">
    <property type="entry name" value="Papain-like_cys_pep_sf"/>
</dbReference>
<dbReference type="InterPro" id="IPR013589">
    <property type="entry name" value="Bac_transglu_N"/>
</dbReference>
<name>A0ABV1RLQ1_9ALTE</name>
<organism evidence="2 3">
    <name type="scientific">Catenovulum sediminis</name>
    <dbReference type="NCBI Taxonomy" id="1740262"/>
    <lineage>
        <taxon>Bacteria</taxon>
        <taxon>Pseudomonadati</taxon>
        <taxon>Pseudomonadota</taxon>
        <taxon>Gammaproteobacteria</taxon>
        <taxon>Alteromonadales</taxon>
        <taxon>Alteromonadaceae</taxon>
        <taxon>Catenovulum</taxon>
    </lineage>
</organism>
<protein>
    <submittedName>
        <fullName evidence="2">Transglutaminase family protein</fullName>
    </submittedName>
</protein>
<evidence type="ECO:0000313" key="2">
    <source>
        <dbReference type="EMBL" id="MER2493870.1"/>
    </source>
</evidence>
<dbReference type="Pfam" id="PF08379">
    <property type="entry name" value="Bact_transglu_N"/>
    <property type="match status" value="1"/>
</dbReference>
<evidence type="ECO:0000259" key="1">
    <source>
        <dbReference type="SMART" id="SM00460"/>
    </source>
</evidence>
<accession>A0ABV1RLQ1</accession>
<dbReference type="EMBL" id="JBELOE010000270">
    <property type="protein sequence ID" value="MER2493870.1"/>
    <property type="molecule type" value="Genomic_DNA"/>
</dbReference>
<reference evidence="2 3" key="1">
    <citation type="submission" date="2024-06" db="EMBL/GenBank/DDBJ databases">
        <authorList>
            <person name="Chen R.Y."/>
        </authorList>
    </citation>
    <scope>NUCLEOTIDE SEQUENCE [LARGE SCALE GENOMIC DNA]</scope>
    <source>
        <strain evidence="2 3">D2</strain>
    </source>
</reference>
<dbReference type="PANTHER" id="PTHR33490:SF7">
    <property type="entry name" value="BLR2979 PROTEIN"/>
    <property type="match status" value="1"/>
</dbReference>
<evidence type="ECO:0000313" key="3">
    <source>
        <dbReference type="Proteomes" id="UP001467690"/>
    </source>
</evidence>
<comment type="caution">
    <text evidence="2">The sequence shown here is derived from an EMBL/GenBank/DDBJ whole genome shotgun (WGS) entry which is preliminary data.</text>
</comment>
<gene>
    <name evidence="2" type="ORF">ABS311_18500</name>
</gene>
<dbReference type="SUPFAM" id="SSF54001">
    <property type="entry name" value="Cysteine proteinases"/>
    <property type="match status" value="1"/>
</dbReference>
<dbReference type="Pfam" id="PF01841">
    <property type="entry name" value="Transglut_core"/>
    <property type="match status" value="1"/>
</dbReference>
<sequence length="294" mass="32936">MKYTVKHTTTYRYSEPVSLCQNHARLTPIQNNFQHCLSSHLTASPSVDYQESFIDYFGNQVTVFDIPTQHDVLEVTSISEVEIFNRQQTSLFDWQIPWESVVNALRTPNSLILLQAADFSTPSIFTPIDENIRAYANQSFVPGRSIIAASEDLMARIFNDFKYESGFTTISTPLSEVFAHKKGVCQDFAHFALACLRSLGLAARYVSGYIETIPPEGEEKLEGADATHAWFAVFVPDLGWVDFDPTNNVLPNEQHITLAVGRDFADVTPLKGIVFGGGSHQLSVAVDMRRQETF</sequence>
<dbReference type="InterPro" id="IPR002931">
    <property type="entry name" value="Transglutaminase-like"/>
</dbReference>
<dbReference type="RefSeq" id="WP_143870364.1">
    <property type="nucleotide sequence ID" value="NZ_CP041660.1"/>
</dbReference>
<dbReference type="PANTHER" id="PTHR33490">
    <property type="entry name" value="BLR5614 PROTEIN-RELATED"/>
    <property type="match status" value="1"/>
</dbReference>
<proteinExistence type="predicted"/>
<dbReference type="Gene3D" id="3.10.620.30">
    <property type="match status" value="1"/>
</dbReference>